<organism evidence="2 3">
    <name type="scientific">Lentinula guzmanii</name>
    <dbReference type="NCBI Taxonomy" id="2804957"/>
    <lineage>
        <taxon>Eukaryota</taxon>
        <taxon>Fungi</taxon>
        <taxon>Dikarya</taxon>
        <taxon>Basidiomycota</taxon>
        <taxon>Agaricomycotina</taxon>
        <taxon>Agaricomycetes</taxon>
        <taxon>Agaricomycetidae</taxon>
        <taxon>Agaricales</taxon>
        <taxon>Marasmiineae</taxon>
        <taxon>Omphalotaceae</taxon>
        <taxon>Lentinula</taxon>
    </lineage>
</organism>
<protein>
    <submittedName>
        <fullName evidence="2">Uncharacterized protein</fullName>
    </submittedName>
</protein>
<feature type="compositionally biased region" description="Basic and acidic residues" evidence="1">
    <location>
        <begin position="39"/>
        <end position="60"/>
    </location>
</feature>
<reference evidence="2" key="1">
    <citation type="submission" date="2022-08" db="EMBL/GenBank/DDBJ databases">
        <authorList>
            <consortium name="DOE Joint Genome Institute"/>
            <person name="Min B."/>
            <person name="Sierra-Patev S."/>
            <person name="Naranjo-Ortiz M."/>
            <person name="Looney B."/>
            <person name="Konkel Z."/>
            <person name="Slot J.C."/>
            <person name="Sakamoto Y."/>
            <person name="Steenwyk J.L."/>
            <person name="Rokas A."/>
            <person name="Carro J."/>
            <person name="Camarero S."/>
            <person name="Ferreira P."/>
            <person name="Molpeceres G."/>
            <person name="Ruiz-duenas F.J."/>
            <person name="Serrano A."/>
            <person name="Henrissat B."/>
            <person name="Drula E."/>
            <person name="Hughes K.W."/>
            <person name="Mata J.L."/>
            <person name="Ishikawa N.K."/>
            <person name="Vargas-Isla R."/>
            <person name="Ushijima S."/>
            <person name="Smith C.A."/>
            <person name="Ahrendt S."/>
            <person name="Andreopoulos W."/>
            <person name="He G."/>
            <person name="LaButti K."/>
            <person name="Lipzen A."/>
            <person name="Ng V."/>
            <person name="Riley R."/>
            <person name="Sandor L."/>
            <person name="Barry K."/>
            <person name="Martinez A.T."/>
            <person name="Xiao Y."/>
            <person name="Gibbons J.G."/>
            <person name="Terashima K."/>
            <person name="Hibbett D.S."/>
            <person name="Grigoriev I.V."/>
        </authorList>
    </citation>
    <scope>NUCLEOTIDE SEQUENCE</scope>
    <source>
        <strain evidence="2">ET3784</strain>
    </source>
</reference>
<name>A0AA38N4I9_9AGAR</name>
<feature type="compositionally biased region" description="Low complexity" evidence="1">
    <location>
        <begin position="436"/>
        <end position="460"/>
    </location>
</feature>
<evidence type="ECO:0000313" key="2">
    <source>
        <dbReference type="EMBL" id="KAJ3735978.1"/>
    </source>
</evidence>
<keyword evidence="3" id="KW-1185">Reference proteome</keyword>
<evidence type="ECO:0000313" key="3">
    <source>
        <dbReference type="Proteomes" id="UP001176059"/>
    </source>
</evidence>
<dbReference type="Proteomes" id="UP001176059">
    <property type="component" value="Unassembled WGS sequence"/>
</dbReference>
<proteinExistence type="predicted"/>
<feature type="region of interest" description="Disordered" evidence="1">
    <location>
        <begin position="1"/>
        <end position="86"/>
    </location>
</feature>
<dbReference type="EMBL" id="JANVFO010000007">
    <property type="protein sequence ID" value="KAJ3735978.1"/>
    <property type="molecule type" value="Genomic_DNA"/>
</dbReference>
<dbReference type="AlphaFoldDB" id="A0AA38N4I9"/>
<reference evidence="2" key="2">
    <citation type="journal article" date="2023" name="Proc. Natl. Acad. Sci. U.S.A.">
        <title>A global phylogenomic analysis of the shiitake genus Lentinula.</title>
        <authorList>
            <person name="Sierra-Patev S."/>
            <person name="Min B."/>
            <person name="Naranjo-Ortiz M."/>
            <person name="Looney B."/>
            <person name="Konkel Z."/>
            <person name="Slot J.C."/>
            <person name="Sakamoto Y."/>
            <person name="Steenwyk J.L."/>
            <person name="Rokas A."/>
            <person name="Carro J."/>
            <person name="Camarero S."/>
            <person name="Ferreira P."/>
            <person name="Molpeceres G."/>
            <person name="Ruiz-Duenas F.J."/>
            <person name="Serrano A."/>
            <person name="Henrissat B."/>
            <person name="Drula E."/>
            <person name="Hughes K.W."/>
            <person name="Mata J.L."/>
            <person name="Ishikawa N.K."/>
            <person name="Vargas-Isla R."/>
            <person name="Ushijima S."/>
            <person name="Smith C.A."/>
            <person name="Donoghue J."/>
            <person name="Ahrendt S."/>
            <person name="Andreopoulos W."/>
            <person name="He G."/>
            <person name="LaButti K."/>
            <person name="Lipzen A."/>
            <person name="Ng V."/>
            <person name="Riley R."/>
            <person name="Sandor L."/>
            <person name="Barry K."/>
            <person name="Martinez A.T."/>
            <person name="Xiao Y."/>
            <person name="Gibbons J.G."/>
            <person name="Terashima K."/>
            <person name="Grigoriev I.V."/>
            <person name="Hibbett D."/>
        </authorList>
    </citation>
    <scope>NUCLEOTIDE SEQUENCE</scope>
    <source>
        <strain evidence="2">ET3784</strain>
    </source>
</reference>
<sequence length="496" mass="56649">MSPNQPLTSSDTQHRLEPAGTDNADRRIRRTRPEEEEENLHHKNDCGPPEEHIDELDPHLVRPLPNCRPMPEPQPSDNVRNPTHEDEYPYGKLTRMNYANLEQKPAGYGINFTNRIFPRPYVPTPLLLKNMKDFQRDHVAKDRENVLGLVPYGAGPRWESKHGDRAIVAIRDWIMQVEFPEKGKCQVSKVEAQTNKERPDFGNPWTIILYDISPPFQAWLLDLGVVALSEPGATFMVHSFAERNMSWVLLNFIGPAVTEEEDERIEALTAIKEKIFTDRGANNVIRDLVAAKASEEEYPNIAKKSHKQIVAMLTSSFRLAYIPCNDKNDKDIQRKWVLALRAIKYNVRFKILNHDKSDFGCVWCKGEDHPGHACPYPDFASEQTDTDEERWLGPTREQMMTIMKNPSDWKQHPSGQESLDGFVVAGRGRGTFQSSRGTPRRYGTYRGRGRGNLLGYGTSPTRSRGRGGLYRGIPYMHNNLGYSDSYPEYEGVSGWN</sequence>
<evidence type="ECO:0000256" key="1">
    <source>
        <dbReference type="SAM" id="MobiDB-lite"/>
    </source>
</evidence>
<gene>
    <name evidence="2" type="ORF">DFJ43DRAFT_1150779</name>
</gene>
<feature type="compositionally biased region" description="Polar residues" evidence="1">
    <location>
        <begin position="1"/>
        <end position="11"/>
    </location>
</feature>
<accession>A0AA38N4I9</accession>
<comment type="caution">
    <text evidence="2">The sequence shown here is derived from an EMBL/GenBank/DDBJ whole genome shotgun (WGS) entry which is preliminary data.</text>
</comment>
<feature type="region of interest" description="Disordered" evidence="1">
    <location>
        <begin position="428"/>
        <end position="460"/>
    </location>
</feature>